<feature type="transmembrane region" description="Helical" evidence="1">
    <location>
        <begin position="6"/>
        <end position="29"/>
    </location>
</feature>
<dbReference type="EMBL" id="CABEID010000001">
    <property type="protein sequence ID" value="VTS36911.1"/>
    <property type="molecule type" value="Genomic_DNA"/>
</dbReference>
<name>A0A4U9ZD66_STRAP</name>
<evidence type="ECO:0000313" key="2">
    <source>
        <dbReference type="EMBL" id="VTS36911.1"/>
    </source>
</evidence>
<organism evidence="2 3">
    <name type="scientific">Streptococcus anginosus</name>
    <dbReference type="NCBI Taxonomy" id="1328"/>
    <lineage>
        <taxon>Bacteria</taxon>
        <taxon>Bacillati</taxon>
        <taxon>Bacillota</taxon>
        <taxon>Bacilli</taxon>
        <taxon>Lactobacillales</taxon>
        <taxon>Streptococcaceae</taxon>
        <taxon>Streptococcus</taxon>
        <taxon>Streptococcus anginosus group</taxon>
    </lineage>
</organism>
<dbReference type="Proteomes" id="UP000403538">
    <property type="component" value="Unassembled WGS sequence"/>
</dbReference>
<dbReference type="AlphaFoldDB" id="A0A4U9ZD66"/>
<proteinExistence type="predicted"/>
<protein>
    <submittedName>
        <fullName evidence="2">Uncharacterized protein</fullName>
    </submittedName>
</protein>
<evidence type="ECO:0000256" key="1">
    <source>
        <dbReference type="SAM" id="Phobius"/>
    </source>
</evidence>
<keyword evidence="1" id="KW-1133">Transmembrane helix</keyword>
<sequence>MQKTKTILVTVLLIFLNVFGLIAFLILFLRSKNKRKAISRKK</sequence>
<gene>
    <name evidence="2" type="ORF">NCTC11062_01181</name>
</gene>
<reference evidence="2 3" key="1">
    <citation type="submission" date="2019-05" db="EMBL/GenBank/DDBJ databases">
        <authorList>
            <consortium name="Pathogen Informatics"/>
        </authorList>
    </citation>
    <scope>NUCLEOTIDE SEQUENCE [LARGE SCALE GENOMIC DNA]</scope>
    <source>
        <strain evidence="2 3">NCTC11062</strain>
    </source>
</reference>
<accession>A0A4U9ZD66</accession>
<evidence type="ECO:0000313" key="3">
    <source>
        <dbReference type="Proteomes" id="UP000403538"/>
    </source>
</evidence>
<keyword evidence="1" id="KW-0812">Transmembrane</keyword>
<keyword evidence="1" id="KW-0472">Membrane</keyword>